<dbReference type="EMBL" id="CABPRW010000007">
    <property type="protein sequence ID" value="VVE21876.1"/>
    <property type="molecule type" value="Genomic_DNA"/>
</dbReference>
<reference evidence="2 3" key="1">
    <citation type="submission" date="2019-08" db="EMBL/GenBank/DDBJ databases">
        <authorList>
            <person name="Peeters C."/>
        </authorList>
    </citation>
    <scope>NUCLEOTIDE SEQUENCE [LARGE SCALE GENOMIC DNA]</scope>
    <source>
        <strain evidence="2 3">LMG 31113</strain>
    </source>
</reference>
<dbReference type="Pfam" id="PF05598">
    <property type="entry name" value="DUF772"/>
    <property type="match status" value="1"/>
</dbReference>
<evidence type="ECO:0000313" key="3">
    <source>
        <dbReference type="Proteomes" id="UP000382577"/>
    </source>
</evidence>
<organism evidence="2 3">
    <name type="scientific">Pandoraea fibrosis</name>
    <dbReference type="NCBI Taxonomy" id="1891094"/>
    <lineage>
        <taxon>Bacteria</taxon>
        <taxon>Pseudomonadati</taxon>
        <taxon>Pseudomonadota</taxon>
        <taxon>Betaproteobacteria</taxon>
        <taxon>Burkholderiales</taxon>
        <taxon>Burkholderiaceae</taxon>
        <taxon>Pandoraea</taxon>
    </lineage>
</organism>
<name>A0A5E4WEY2_9BURK</name>
<dbReference type="Proteomes" id="UP000382577">
    <property type="component" value="Unassembled WGS sequence"/>
</dbReference>
<dbReference type="AlphaFoldDB" id="A0A5E4WEY2"/>
<protein>
    <submittedName>
        <fullName evidence="2">Transposase</fullName>
    </submittedName>
</protein>
<accession>A0A5E4WEY2</accession>
<feature type="domain" description="Transposase InsH N-terminal" evidence="1">
    <location>
        <begin position="16"/>
        <end position="72"/>
    </location>
</feature>
<gene>
    <name evidence="2" type="ORF">PFI31113_03152</name>
</gene>
<dbReference type="InterPro" id="IPR008490">
    <property type="entry name" value="Transposase_InsH_N"/>
</dbReference>
<sequence>MRGAEGYTETMFTMVKLDDFVPANHPLRPTRLWLNEALKRMDGVFARMYESDAKGGRPSIAPEKLSRALLLHVRSNAC</sequence>
<evidence type="ECO:0000313" key="2">
    <source>
        <dbReference type="EMBL" id="VVE21876.1"/>
    </source>
</evidence>
<evidence type="ECO:0000259" key="1">
    <source>
        <dbReference type="Pfam" id="PF05598"/>
    </source>
</evidence>
<proteinExistence type="predicted"/>